<feature type="domain" description="Pirin C-terminal" evidence="4">
    <location>
        <begin position="193"/>
        <end position="289"/>
    </location>
</feature>
<dbReference type="InterPro" id="IPR011051">
    <property type="entry name" value="RmlC_Cupin_sf"/>
</dbReference>
<dbReference type="EC" id="1.13.11.24" evidence="5"/>
<feature type="domain" description="Pirin N-terminal" evidence="3">
    <location>
        <begin position="39"/>
        <end position="135"/>
    </location>
</feature>
<dbReference type="PANTHER" id="PTHR13903">
    <property type="entry name" value="PIRIN-RELATED"/>
    <property type="match status" value="1"/>
</dbReference>
<dbReference type="Gene3D" id="2.60.120.10">
    <property type="entry name" value="Jelly Rolls"/>
    <property type="match status" value="2"/>
</dbReference>
<gene>
    <name evidence="5" type="ORF">QE375_003468</name>
</gene>
<dbReference type="EMBL" id="JAVIZQ010000001">
    <property type="protein sequence ID" value="MDR6143914.1"/>
    <property type="molecule type" value="Genomic_DNA"/>
</dbReference>
<dbReference type="Pfam" id="PF05726">
    <property type="entry name" value="Pirin_C"/>
    <property type="match status" value="1"/>
</dbReference>
<evidence type="ECO:0000256" key="1">
    <source>
        <dbReference type="ARBA" id="ARBA00008416"/>
    </source>
</evidence>
<proteinExistence type="inferred from homology"/>
<organism evidence="5 6">
    <name type="scientific">Microbacterium foliorum</name>
    <dbReference type="NCBI Taxonomy" id="104336"/>
    <lineage>
        <taxon>Bacteria</taxon>
        <taxon>Bacillati</taxon>
        <taxon>Actinomycetota</taxon>
        <taxon>Actinomycetes</taxon>
        <taxon>Micrococcales</taxon>
        <taxon>Microbacteriaceae</taxon>
        <taxon>Microbacterium</taxon>
    </lineage>
</organism>
<name>A0ABU1HXD4_9MICO</name>
<dbReference type="InterPro" id="IPR003829">
    <property type="entry name" value="Pirin_N_dom"/>
</dbReference>
<evidence type="ECO:0000313" key="5">
    <source>
        <dbReference type="EMBL" id="MDR6143914.1"/>
    </source>
</evidence>
<keyword evidence="5" id="KW-0560">Oxidoreductase</keyword>
<dbReference type="Proteomes" id="UP001249291">
    <property type="component" value="Unassembled WGS sequence"/>
</dbReference>
<dbReference type="PIRSF" id="PIRSF006232">
    <property type="entry name" value="Pirin"/>
    <property type="match status" value="1"/>
</dbReference>
<dbReference type="SUPFAM" id="SSF51182">
    <property type="entry name" value="RmlC-like cupins"/>
    <property type="match status" value="1"/>
</dbReference>
<protein>
    <submittedName>
        <fullName evidence="5">Redox-sensitive bicupin YhaK (Pirin superfamily)</fullName>
        <ecNumber evidence="5">1.13.11.24</ecNumber>
    </submittedName>
</protein>
<evidence type="ECO:0000259" key="3">
    <source>
        <dbReference type="Pfam" id="PF02678"/>
    </source>
</evidence>
<evidence type="ECO:0000256" key="2">
    <source>
        <dbReference type="RuleBase" id="RU003457"/>
    </source>
</evidence>
<reference evidence="5 6" key="1">
    <citation type="submission" date="2023-08" db="EMBL/GenBank/DDBJ databases">
        <title>Functional and genomic diversity of the sorghum phyllosphere microbiome.</title>
        <authorList>
            <person name="Shade A."/>
        </authorList>
    </citation>
    <scope>NUCLEOTIDE SEQUENCE [LARGE SCALE GENOMIC DNA]</scope>
    <source>
        <strain evidence="5 6">SORGH_AS_0445</strain>
    </source>
</reference>
<dbReference type="GO" id="GO:0008127">
    <property type="term" value="F:quercetin 2,3-dioxygenase activity"/>
    <property type="evidence" value="ECO:0007669"/>
    <property type="project" value="UniProtKB-EC"/>
</dbReference>
<keyword evidence="6" id="KW-1185">Reference proteome</keyword>
<comment type="similarity">
    <text evidence="1 2">Belongs to the pirin family.</text>
</comment>
<evidence type="ECO:0000259" key="4">
    <source>
        <dbReference type="Pfam" id="PF05726"/>
    </source>
</evidence>
<dbReference type="InterPro" id="IPR014710">
    <property type="entry name" value="RmlC-like_jellyroll"/>
</dbReference>
<comment type="caution">
    <text evidence="5">The sequence shown here is derived from an EMBL/GenBank/DDBJ whole genome shotgun (WGS) entry which is preliminary data.</text>
</comment>
<dbReference type="CDD" id="cd02247">
    <property type="entry name" value="cupin_pirin_C"/>
    <property type="match status" value="1"/>
</dbReference>
<dbReference type="Pfam" id="PF02678">
    <property type="entry name" value="Pirin"/>
    <property type="match status" value="1"/>
</dbReference>
<dbReference type="PANTHER" id="PTHR13903:SF8">
    <property type="entry name" value="PIRIN"/>
    <property type="match status" value="1"/>
</dbReference>
<sequence>MTDIATPSGDVHGEARIGERRIVLEPREVPLGGVRGMNVLRVLPHRNLPTIGAWCFLDRFGPADTRMRVEPHPHIGLQTVTWPLVGEIRHRDSLGSDADLRRGQLNLMTAGNGISHSEYSIGDDPIPLDALQFWVVLPDGARQGAGGFERHTDLPQVSLRADEGSSATATVVLGEFAGVTSPATVHTPIVGAEIVLPAGTRVRLPLRPEWEHALMLVEGDADVATHGMTQNEMLYLGDSRDAVEVTSVQGALLFLIGGEPFADEIVMWWNFAGRDHDEIVEARTEWEAASARFGVVEGHDVRIPAPPLPDVRLMPRGRKI</sequence>
<accession>A0ABU1HXD4</accession>
<dbReference type="RefSeq" id="WP_309693547.1">
    <property type="nucleotide sequence ID" value="NZ_JAVIZQ010000001.1"/>
</dbReference>
<dbReference type="InterPro" id="IPR012093">
    <property type="entry name" value="Pirin"/>
</dbReference>
<dbReference type="InterPro" id="IPR008778">
    <property type="entry name" value="Pirin_C_dom"/>
</dbReference>
<evidence type="ECO:0000313" key="6">
    <source>
        <dbReference type="Proteomes" id="UP001249291"/>
    </source>
</evidence>